<accession>A0A928V0T1</accession>
<reference evidence="2" key="1">
    <citation type="submission" date="2018-02" db="EMBL/GenBank/DDBJ databases">
        <authorList>
            <person name="Vasarhelyi B.M."/>
            <person name="Deshmukh S."/>
            <person name="Balint B."/>
            <person name="Kukolya J."/>
        </authorList>
    </citation>
    <scope>NUCLEOTIDE SEQUENCE</scope>
    <source>
        <strain evidence="2">KB22</strain>
    </source>
</reference>
<feature type="domain" description="DUF218" evidence="1">
    <location>
        <begin position="274"/>
        <end position="366"/>
    </location>
</feature>
<protein>
    <recommendedName>
        <fullName evidence="1">DUF218 domain-containing protein</fullName>
    </recommendedName>
</protein>
<dbReference type="EMBL" id="PRDK01000009">
    <property type="protein sequence ID" value="MBE8714876.1"/>
    <property type="molecule type" value="Genomic_DNA"/>
</dbReference>
<dbReference type="AlphaFoldDB" id="A0A928V0T1"/>
<dbReference type="Gene3D" id="3.40.50.620">
    <property type="entry name" value="HUPs"/>
    <property type="match status" value="1"/>
</dbReference>
<keyword evidence="3" id="KW-1185">Reference proteome</keyword>
<gene>
    <name evidence="2" type="ORF">C4F49_14425</name>
</gene>
<dbReference type="CDD" id="cd06259">
    <property type="entry name" value="YdcF-like"/>
    <property type="match status" value="1"/>
</dbReference>
<sequence length="418" mass="47288">MRVTNSSLKRSTVLILSLIVLVSNTVWGQDKPFKTTQDWIIGKNYYATFLLLTDSSLTKELTQTKAISDILSARHSRLDQAIDCTTVDCLVQAFKWSSPEMEGISSAFAKAFETNQALQALVSSKLIPSKTYGLQKELTAKDYLLKAIEQDLNAMNYVIDVYAGAKKPNYPRIDSISFDISKKSYLTLLKDVRQDVLKDIRTDHDRFFETMLLVVRLLEVNERWDAAQLEPLVELENKKAFEQIAKTDFKKYPYSLLLTLGAGPGQYDQAISPGGMLRCRQAARSYFDGLAPFIVVSGGRVHPFKTPYIEAIEMKKYLITVMQVPEEAILIDPHARHTTTNLRNTSRIMINYGFPSDKFAIINSAVSHIDAVEKMADRCIKELGYVPYSLGKRISDVIIEFQPRYESLTIDPDEPLDP</sequence>
<organism evidence="2 3">
    <name type="scientific">Sphingobacterium hungaricum</name>
    <dbReference type="NCBI Taxonomy" id="2082723"/>
    <lineage>
        <taxon>Bacteria</taxon>
        <taxon>Pseudomonadati</taxon>
        <taxon>Bacteroidota</taxon>
        <taxon>Sphingobacteriia</taxon>
        <taxon>Sphingobacteriales</taxon>
        <taxon>Sphingobacteriaceae</taxon>
        <taxon>Sphingobacterium</taxon>
    </lineage>
</organism>
<evidence type="ECO:0000259" key="1">
    <source>
        <dbReference type="Pfam" id="PF02698"/>
    </source>
</evidence>
<evidence type="ECO:0000313" key="3">
    <source>
        <dbReference type="Proteomes" id="UP000616201"/>
    </source>
</evidence>
<proteinExistence type="predicted"/>
<dbReference type="Proteomes" id="UP000616201">
    <property type="component" value="Unassembled WGS sequence"/>
</dbReference>
<dbReference type="Pfam" id="PF02698">
    <property type="entry name" value="DUF218"/>
    <property type="match status" value="1"/>
</dbReference>
<comment type="caution">
    <text evidence="2">The sequence shown here is derived from an EMBL/GenBank/DDBJ whole genome shotgun (WGS) entry which is preliminary data.</text>
</comment>
<dbReference type="InterPro" id="IPR003848">
    <property type="entry name" value="DUF218"/>
</dbReference>
<evidence type="ECO:0000313" key="2">
    <source>
        <dbReference type="EMBL" id="MBE8714876.1"/>
    </source>
</evidence>
<dbReference type="InterPro" id="IPR014729">
    <property type="entry name" value="Rossmann-like_a/b/a_fold"/>
</dbReference>
<name>A0A928V0T1_9SPHI</name>